<keyword evidence="1" id="KW-0779">Telomere</keyword>
<keyword evidence="1" id="KW-0460">Magnesium</keyword>
<protein>
    <recommendedName>
        <fullName evidence="1">Telomerase reverse transcriptase</fullName>
        <ecNumber evidence="1">2.7.7.49</ecNumber>
    </recommendedName>
    <alternativeName>
        <fullName evidence="1">Telomerase catalytic subunit</fullName>
    </alternativeName>
</protein>
<dbReference type="PANTHER" id="PTHR12066">
    <property type="entry name" value="TELOMERASE REVERSE TRANSCRIPTASE"/>
    <property type="match status" value="1"/>
</dbReference>
<keyword evidence="1" id="KW-0695">RNA-directed DNA polymerase</keyword>
<comment type="function">
    <text evidence="1">Telomerase is a ribonucleoprotein enzyme essential for the replication of chromosome termini in most eukaryotes. It elongates telomeres. It is a reverse transcriptase that adds simple sequence repeats to chromosome ends by copying a template sequence within the RNA component of the enzyme.</text>
</comment>
<dbReference type="GO" id="GO:0042162">
    <property type="term" value="F:telomeric DNA binding"/>
    <property type="evidence" value="ECO:0007669"/>
    <property type="project" value="TreeGrafter"/>
</dbReference>
<name>W7KBQ6_PLAFO</name>
<comment type="catalytic activity">
    <reaction evidence="1">
        <text>DNA(n) + a 2'-deoxyribonucleoside 5'-triphosphate = DNA(n+1) + diphosphate</text>
        <dbReference type="Rhea" id="RHEA:22508"/>
        <dbReference type="Rhea" id="RHEA-COMP:17339"/>
        <dbReference type="Rhea" id="RHEA-COMP:17340"/>
        <dbReference type="ChEBI" id="CHEBI:33019"/>
        <dbReference type="ChEBI" id="CHEBI:61560"/>
        <dbReference type="ChEBI" id="CHEBI:173112"/>
        <dbReference type="EC" id="2.7.7.49"/>
    </reaction>
</comment>
<reference evidence="2 3" key="1">
    <citation type="submission" date="2013-02" db="EMBL/GenBank/DDBJ databases">
        <title>The Genome Sequence of Plasmodium falciparum NF54.</title>
        <authorList>
            <consortium name="The Broad Institute Genome Sequencing Platform"/>
            <consortium name="The Broad Institute Genome Sequencing Center for Infectious Disease"/>
            <person name="Neafsey D."/>
            <person name="Cheeseman I."/>
            <person name="Volkman S."/>
            <person name="Adams J."/>
            <person name="Walker B."/>
            <person name="Young S.K."/>
            <person name="Zeng Q."/>
            <person name="Gargeya S."/>
            <person name="Fitzgerald M."/>
            <person name="Haas B."/>
            <person name="Abouelleil A."/>
            <person name="Alvarado L."/>
            <person name="Arachchi H.M."/>
            <person name="Berlin A.M."/>
            <person name="Chapman S.B."/>
            <person name="Dewar J."/>
            <person name="Goldberg J."/>
            <person name="Griggs A."/>
            <person name="Gujja S."/>
            <person name="Hansen M."/>
            <person name="Howarth C."/>
            <person name="Imamovic A."/>
            <person name="Larimer J."/>
            <person name="McCowan C."/>
            <person name="Murphy C."/>
            <person name="Neiman D."/>
            <person name="Pearson M."/>
            <person name="Priest M."/>
            <person name="Roberts A."/>
            <person name="Saif S."/>
            <person name="Shea T."/>
            <person name="Sisk P."/>
            <person name="Sykes S."/>
            <person name="Wortman J."/>
            <person name="Nusbaum C."/>
            <person name="Birren B."/>
        </authorList>
    </citation>
    <scope>NUCLEOTIDE SEQUENCE [LARGE SCALE GENOMIC DNA]</scope>
    <source>
        <strain evidence="2 3">NF54</strain>
    </source>
</reference>
<dbReference type="InterPro" id="IPR003545">
    <property type="entry name" value="Telomerase_RT"/>
</dbReference>
<keyword evidence="1" id="KW-0479">Metal-binding</keyword>
<dbReference type="Proteomes" id="UP000030673">
    <property type="component" value="Unassembled WGS sequence"/>
</dbReference>
<dbReference type="GO" id="GO:0007004">
    <property type="term" value="P:telomere maintenance via telomerase"/>
    <property type="evidence" value="ECO:0007669"/>
    <property type="project" value="TreeGrafter"/>
</dbReference>
<dbReference type="GO" id="GO:0070034">
    <property type="term" value="F:telomerase RNA binding"/>
    <property type="evidence" value="ECO:0007669"/>
    <property type="project" value="TreeGrafter"/>
</dbReference>
<dbReference type="GO" id="GO:0003720">
    <property type="term" value="F:telomerase activity"/>
    <property type="evidence" value="ECO:0007669"/>
    <property type="project" value="InterPro"/>
</dbReference>
<keyword evidence="1" id="KW-0158">Chromosome</keyword>
<evidence type="ECO:0000313" key="3">
    <source>
        <dbReference type="Proteomes" id="UP000030673"/>
    </source>
</evidence>
<dbReference type="GO" id="GO:0046872">
    <property type="term" value="F:metal ion binding"/>
    <property type="evidence" value="ECO:0007669"/>
    <property type="project" value="UniProtKB-KW"/>
</dbReference>
<gene>
    <name evidence="2" type="ORF">PFNF54_04217</name>
</gene>
<keyword evidence="3" id="KW-1185">Reference proteome</keyword>
<accession>W7KBQ6</accession>
<keyword evidence="1" id="KW-0548">Nucleotidyltransferase</keyword>
<comment type="subcellular location">
    <subcellularLocation>
        <location evidence="1">Nucleus</location>
    </subcellularLocation>
    <subcellularLocation>
        <location evidence="1">Chromosome</location>
        <location evidence="1">Telomere</location>
    </subcellularLocation>
</comment>
<organism evidence="2 3">
    <name type="scientific">Plasmodium falciparum (isolate NF54)</name>
    <dbReference type="NCBI Taxonomy" id="5843"/>
    <lineage>
        <taxon>Eukaryota</taxon>
        <taxon>Sar</taxon>
        <taxon>Alveolata</taxon>
        <taxon>Apicomplexa</taxon>
        <taxon>Aconoidasida</taxon>
        <taxon>Haemosporida</taxon>
        <taxon>Plasmodiidae</taxon>
        <taxon>Plasmodium</taxon>
        <taxon>Plasmodium (Laverania)</taxon>
    </lineage>
</organism>
<comment type="similarity">
    <text evidence="1">Belongs to the reverse transcriptase family. Telomerase subfamily.</text>
</comment>
<dbReference type="AlphaFoldDB" id="W7KBQ6"/>
<keyword evidence="1" id="KW-0808">Transferase</keyword>
<keyword evidence="1" id="KW-0539">Nucleus</keyword>
<evidence type="ECO:0000256" key="1">
    <source>
        <dbReference type="RuleBase" id="RU365061"/>
    </source>
</evidence>
<evidence type="ECO:0000313" key="2">
    <source>
        <dbReference type="EMBL" id="EWC87037.1"/>
    </source>
</evidence>
<dbReference type="GO" id="GO:0000333">
    <property type="term" value="C:telomerase catalytic core complex"/>
    <property type="evidence" value="ECO:0007669"/>
    <property type="project" value="TreeGrafter"/>
</dbReference>
<proteinExistence type="inferred from homology"/>
<dbReference type="EMBL" id="KE123858">
    <property type="protein sequence ID" value="EWC87037.1"/>
    <property type="molecule type" value="Genomic_DNA"/>
</dbReference>
<sequence length="300" mass="36125">MNNEPTNNDKNYLKNIFNCTDKKIILFKSYLKNKLDIDSFTLGEYCFKHDEKFQRSVLSNILKEQIISKKDKNKLHLINEIIIDTSFFKENYDFQYFLENVLLLEDLVLKKLDNKLNDEDFIFKENKKVSINNWKECYSHIKKKLNIKGMDEKSKIYNNSILLFNSTKFSYDDINCCDSFYGLKVWDILFNYVSFDFLNYLLSNTLIFISDYFFINTNNNFKTYVKSSYFIKIAEIQLNYQDAQNIERNIFSKKKNLYYKNTKLVKLTYQKKSIKDSTTPNLTIQKKKKKKKKKKIYKIH</sequence>
<dbReference type="GO" id="GO:0000781">
    <property type="term" value="C:chromosome, telomeric region"/>
    <property type="evidence" value="ECO:0007669"/>
    <property type="project" value="UniProtKB-SubCell"/>
</dbReference>
<dbReference type="PANTHER" id="PTHR12066:SF0">
    <property type="entry name" value="TELOMERASE REVERSE TRANSCRIPTASE"/>
    <property type="match status" value="1"/>
</dbReference>
<dbReference type="EC" id="2.7.7.49" evidence="1"/>